<feature type="region of interest" description="Disordered" evidence="1">
    <location>
        <begin position="1"/>
        <end position="96"/>
    </location>
</feature>
<accession>W9WG27</accession>
<gene>
    <name evidence="2" type="ORF">A1O7_07827</name>
</gene>
<evidence type="ECO:0000313" key="2">
    <source>
        <dbReference type="EMBL" id="EXJ57479.1"/>
    </source>
</evidence>
<comment type="caution">
    <text evidence="2">The sequence shown here is derived from an EMBL/GenBank/DDBJ whole genome shotgun (WGS) entry which is preliminary data.</text>
</comment>
<reference evidence="2 3" key="1">
    <citation type="submission" date="2013-03" db="EMBL/GenBank/DDBJ databases">
        <title>The Genome Sequence of Cladophialophora yegresii CBS 114405.</title>
        <authorList>
            <consortium name="The Broad Institute Genomics Platform"/>
            <person name="Cuomo C."/>
            <person name="de Hoog S."/>
            <person name="Gorbushina A."/>
            <person name="Walker B."/>
            <person name="Young S.K."/>
            <person name="Zeng Q."/>
            <person name="Gargeya S."/>
            <person name="Fitzgerald M."/>
            <person name="Haas B."/>
            <person name="Abouelleil A."/>
            <person name="Allen A.W."/>
            <person name="Alvarado L."/>
            <person name="Arachchi H.M."/>
            <person name="Berlin A.M."/>
            <person name="Chapman S.B."/>
            <person name="Gainer-Dewar J."/>
            <person name="Goldberg J."/>
            <person name="Griggs A."/>
            <person name="Gujja S."/>
            <person name="Hansen M."/>
            <person name="Howarth C."/>
            <person name="Imamovic A."/>
            <person name="Ireland A."/>
            <person name="Larimer J."/>
            <person name="McCowan C."/>
            <person name="Murphy C."/>
            <person name="Pearson M."/>
            <person name="Poon T.W."/>
            <person name="Priest M."/>
            <person name="Roberts A."/>
            <person name="Saif S."/>
            <person name="Shea T."/>
            <person name="Sisk P."/>
            <person name="Sykes S."/>
            <person name="Wortman J."/>
            <person name="Nusbaum C."/>
            <person name="Birren B."/>
        </authorList>
    </citation>
    <scope>NUCLEOTIDE SEQUENCE [LARGE SCALE GENOMIC DNA]</scope>
    <source>
        <strain evidence="2 3">CBS 114405</strain>
    </source>
</reference>
<dbReference type="OrthoDB" id="5419162at2759"/>
<evidence type="ECO:0000313" key="3">
    <source>
        <dbReference type="Proteomes" id="UP000019473"/>
    </source>
</evidence>
<feature type="compositionally biased region" description="Polar residues" evidence="1">
    <location>
        <begin position="26"/>
        <end position="89"/>
    </location>
</feature>
<sequence>MSEAQETPASGEMDAEDAMREMMGFSSFTTRPKNRSETTSAHLPSQAPAVSTRSANNQDFSTGSKPTATSTLRSTELAQGQQQQMTTVPTPDIVPSFPTQQQAIYVFTSPQTGISYTKQELDEWSRGKLNDQGDKVYFKPGFVDEDPWSRLRKRGETKSNNSEGMGKTAVQKAR</sequence>
<organism evidence="2 3">
    <name type="scientific">Cladophialophora yegresii CBS 114405</name>
    <dbReference type="NCBI Taxonomy" id="1182544"/>
    <lineage>
        <taxon>Eukaryota</taxon>
        <taxon>Fungi</taxon>
        <taxon>Dikarya</taxon>
        <taxon>Ascomycota</taxon>
        <taxon>Pezizomycotina</taxon>
        <taxon>Eurotiomycetes</taxon>
        <taxon>Chaetothyriomycetidae</taxon>
        <taxon>Chaetothyriales</taxon>
        <taxon>Herpotrichiellaceae</taxon>
        <taxon>Cladophialophora</taxon>
    </lineage>
</organism>
<evidence type="ECO:0000256" key="1">
    <source>
        <dbReference type="SAM" id="MobiDB-lite"/>
    </source>
</evidence>
<dbReference type="HOGENOM" id="CLU_122469_0_0_1"/>
<feature type="region of interest" description="Disordered" evidence="1">
    <location>
        <begin position="142"/>
        <end position="174"/>
    </location>
</feature>
<proteinExistence type="predicted"/>
<dbReference type="EMBL" id="AMGW01000005">
    <property type="protein sequence ID" value="EXJ57479.1"/>
    <property type="molecule type" value="Genomic_DNA"/>
</dbReference>
<dbReference type="VEuPathDB" id="FungiDB:A1O7_07827"/>
<dbReference type="RefSeq" id="XP_007760013.1">
    <property type="nucleotide sequence ID" value="XM_007761823.1"/>
</dbReference>
<protein>
    <submittedName>
        <fullName evidence="2">Uncharacterized protein</fullName>
    </submittedName>
</protein>
<dbReference type="AlphaFoldDB" id="W9WG27"/>
<dbReference type="GeneID" id="19182398"/>
<dbReference type="Proteomes" id="UP000019473">
    <property type="component" value="Unassembled WGS sequence"/>
</dbReference>
<name>W9WG27_9EURO</name>
<keyword evidence="3" id="KW-1185">Reference proteome</keyword>